<dbReference type="EMBL" id="CAACVG010002644">
    <property type="protein sequence ID" value="VEN36752.1"/>
    <property type="molecule type" value="Genomic_DNA"/>
</dbReference>
<sequence>LTSLDIHDRKIAVIQQSITFKIKIRCKVFTMTLATCAKDVKFYKWPSISYIGIYETPPECISVRTISWSCAGNEILAVKSKGNAVVMNAPQQPEDFVETFDLDVSHVTVGAFSSTNPNIIGFGCEDGRVFTYDLNTNMKFDRYSTPGILK</sequence>
<evidence type="ECO:0000313" key="2">
    <source>
        <dbReference type="Proteomes" id="UP000410492"/>
    </source>
</evidence>
<organism evidence="1 2">
    <name type="scientific">Callosobruchus maculatus</name>
    <name type="common">Southern cowpea weevil</name>
    <name type="synonym">Pulse bruchid</name>
    <dbReference type="NCBI Taxonomy" id="64391"/>
    <lineage>
        <taxon>Eukaryota</taxon>
        <taxon>Metazoa</taxon>
        <taxon>Ecdysozoa</taxon>
        <taxon>Arthropoda</taxon>
        <taxon>Hexapoda</taxon>
        <taxon>Insecta</taxon>
        <taxon>Pterygota</taxon>
        <taxon>Neoptera</taxon>
        <taxon>Endopterygota</taxon>
        <taxon>Coleoptera</taxon>
        <taxon>Polyphaga</taxon>
        <taxon>Cucujiformia</taxon>
        <taxon>Chrysomeloidea</taxon>
        <taxon>Chrysomelidae</taxon>
        <taxon>Bruchinae</taxon>
        <taxon>Bruchini</taxon>
        <taxon>Callosobruchus</taxon>
    </lineage>
</organism>
<protein>
    <recommendedName>
        <fullName evidence="3">Anaphase-promoting complex subunit 4 WD40 domain-containing protein</fullName>
    </recommendedName>
</protein>
<feature type="non-terminal residue" evidence="1">
    <location>
        <position position="1"/>
    </location>
</feature>
<dbReference type="SUPFAM" id="SSF50978">
    <property type="entry name" value="WD40 repeat-like"/>
    <property type="match status" value="1"/>
</dbReference>
<dbReference type="InterPro" id="IPR036322">
    <property type="entry name" value="WD40_repeat_dom_sf"/>
</dbReference>
<dbReference type="Gene3D" id="2.130.10.10">
    <property type="entry name" value="YVTN repeat-like/Quinoprotein amine dehydrogenase"/>
    <property type="match status" value="1"/>
</dbReference>
<dbReference type="OrthoDB" id="1602884at2759"/>
<proteinExistence type="predicted"/>
<dbReference type="AlphaFoldDB" id="A0A653BMF9"/>
<evidence type="ECO:0000313" key="1">
    <source>
        <dbReference type="EMBL" id="VEN36752.1"/>
    </source>
</evidence>
<evidence type="ECO:0008006" key="3">
    <source>
        <dbReference type="Google" id="ProtNLM"/>
    </source>
</evidence>
<accession>A0A653BMF9</accession>
<dbReference type="Proteomes" id="UP000410492">
    <property type="component" value="Unassembled WGS sequence"/>
</dbReference>
<dbReference type="InterPro" id="IPR015943">
    <property type="entry name" value="WD40/YVTN_repeat-like_dom_sf"/>
</dbReference>
<gene>
    <name evidence="1" type="ORF">CALMAC_LOCUS2245</name>
</gene>
<reference evidence="1 2" key="1">
    <citation type="submission" date="2019-01" db="EMBL/GenBank/DDBJ databases">
        <authorList>
            <person name="Sayadi A."/>
        </authorList>
    </citation>
    <scope>NUCLEOTIDE SEQUENCE [LARGE SCALE GENOMIC DNA]</scope>
</reference>
<name>A0A653BMF9_CALMS</name>
<keyword evidence="2" id="KW-1185">Reference proteome</keyword>